<dbReference type="Gene3D" id="3.30.530.20">
    <property type="match status" value="1"/>
</dbReference>
<proteinExistence type="inferred from homology"/>
<comment type="caution">
    <text evidence="3">The sequence shown here is derived from an EMBL/GenBank/DDBJ whole genome shotgun (WGS) entry which is preliminary data.</text>
</comment>
<sequence>MSEYCTLVTPDTLRIEREVRGPIERVWAFLTEPGKRKTWLAAGGVEPRVGGAAEHVFRNAELTGHPRGTVDEHMIEGTVLAWEPTRLLSYTWEGGSDVTFELAPVGDRVRLVVTHRRIAGRERIVDYGAGWHAHLNLLVDRLADHTPPHFDDVMADLRVEYAARIDN</sequence>
<comment type="similarity">
    <text evidence="1">Belongs to the AHA1 family.</text>
</comment>
<dbReference type="InterPro" id="IPR013538">
    <property type="entry name" value="ASHA1/2-like_C"/>
</dbReference>
<dbReference type="RefSeq" id="WP_195035665.1">
    <property type="nucleotide sequence ID" value="NZ_JADLRE010000025.1"/>
</dbReference>
<evidence type="ECO:0000313" key="4">
    <source>
        <dbReference type="Proteomes" id="UP000807309"/>
    </source>
</evidence>
<protein>
    <submittedName>
        <fullName evidence="3">SRPBCC family protein</fullName>
    </submittedName>
</protein>
<feature type="domain" description="Activator of Hsp90 ATPase homologue 1/2-like C-terminal" evidence="2">
    <location>
        <begin position="22"/>
        <end position="142"/>
    </location>
</feature>
<dbReference type="EMBL" id="JADLRE010000025">
    <property type="protein sequence ID" value="MBF6228790.1"/>
    <property type="molecule type" value="Genomic_DNA"/>
</dbReference>
<dbReference type="InterPro" id="IPR023393">
    <property type="entry name" value="START-like_dom_sf"/>
</dbReference>
<organism evidence="3 4">
    <name type="scientific">Nocardia abscessus</name>
    <dbReference type="NCBI Taxonomy" id="120957"/>
    <lineage>
        <taxon>Bacteria</taxon>
        <taxon>Bacillati</taxon>
        <taxon>Actinomycetota</taxon>
        <taxon>Actinomycetes</taxon>
        <taxon>Mycobacteriales</taxon>
        <taxon>Nocardiaceae</taxon>
        <taxon>Nocardia</taxon>
    </lineage>
</organism>
<dbReference type="CDD" id="cd08899">
    <property type="entry name" value="SRPBCC_CalC_Aha1-like_6"/>
    <property type="match status" value="1"/>
</dbReference>
<name>A0ABS0CEM8_9NOCA</name>
<reference evidence="3 4" key="1">
    <citation type="submission" date="2020-10" db="EMBL/GenBank/DDBJ databases">
        <title>Identification of Nocardia species via Next-generation sequencing and recognition of intraspecies genetic diversity.</title>
        <authorList>
            <person name="Li P."/>
            <person name="Li P."/>
            <person name="Lu B."/>
        </authorList>
    </citation>
    <scope>NUCLEOTIDE SEQUENCE [LARGE SCALE GENOMIC DNA]</scope>
    <source>
        <strain evidence="3 4">N-11</strain>
    </source>
</reference>
<dbReference type="Pfam" id="PF08327">
    <property type="entry name" value="AHSA1"/>
    <property type="match status" value="1"/>
</dbReference>
<keyword evidence="4" id="KW-1185">Reference proteome</keyword>
<accession>A0ABS0CEM8</accession>
<evidence type="ECO:0000259" key="2">
    <source>
        <dbReference type="Pfam" id="PF08327"/>
    </source>
</evidence>
<evidence type="ECO:0000256" key="1">
    <source>
        <dbReference type="ARBA" id="ARBA00006817"/>
    </source>
</evidence>
<dbReference type="SUPFAM" id="SSF55961">
    <property type="entry name" value="Bet v1-like"/>
    <property type="match status" value="1"/>
</dbReference>
<dbReference type="Proteomes" id="UP000807309">
    <property type="component" value="Unassembled WGS sequence"/>
</dbReference>
<evidence type="ECO:0000313" key="3">
    <source>
        <dbReference type="EMBL" id="MBF6228790.1"/>
    </source>
</evidence>
<gene>
    <name evidence="3" type="ORF">IU470_27275</name>
</gene>